<feature type="region of interest" description="Disordered" evidence="1">
    <location>
        <begin position="1"/>
        <end position="44"/>
    </location>
</feature>
<evidence type="ECO:0000313" key="2">
    <source>
        <dbReference type="EMBL" id="KAH7326124.1"/>
    </source>
</evidence>
<feature type="region of interest" description="Disordered" evidence="1">
    <location>
        <begin position="249"/>
        <end position="321"/>
    </location>
</feature>
<evidence type="ECO:0000256" key="1">
    <source>
        <dbReference type="SAM" id="MobiDB-lite"/>
    </source>
</evidence>
<keyword evidence="3" id="KW-1185">Reference proteome</keyword>
<dbReference type="EMBL" id="JAGPNK010000002">
    <property type="protein sequence ID" value="KAH7326124.1"/>
    <property type="molecule type" value="Genomic_DNA"/>
</dbReference>
<comment type="caution">
    <text evidence="2">The sequence shown here is derived from an EMBL/GenBank/DDBJ whole genome shotgun (WGS) entry which is preliminary data.</text>
</comment>
<dbReference type="AlphaFoldDB" id="A0A8K0SZ74"/>
<protein>
    <submittedName>
        <fullName evidence="2">Uncharacterized protein</fullName>
    </submittedName>
</protein>
<accession>A0A8K0SZ74</accession>
<feature type="region of interest" description="Disordered" evidence="1">
    <location>
        <begin position="158"/>
        <end position="199"/>
    </location>
</feature>
<evidence type="ECO:0000313" key="3">
    <source>
        <dbReference type="Proteomes" id="UP000813444"/>
    </source>
</evidence>
<reference evidence="2" key="1">
    <citation type="journal article" date="2021" name="Nat. Commun.">
        <title>Genetic determinants of endophytism in the Arabidopsis root mycobiome.</title>
        <authorList>
            <person name="Mesny F."/>
            <person name="Miyauchi S."/>
            <person name="Thiergart T."/>
            <person name="Pickel B."/>
            <person name="Atanasova L."/>
            <person name="Karlsson M."/>
            <person name="Huettel B."/>
            <person name="Barry K.W."/>
            <person name="Haridas S."/>
            <person name="Chen C."/>
            <person name="Bauer D."/>
            <person name="Andreopoulos W."/>
            <person name="Pangilinan J."/>
            <person name="LaButti K."/>
            <person name="Riley R."/>
            <person name="Lipzen A."/>
            <person name="Clum A."/>
            <person name="Drula E."/>
            <person name="Henrissat B."/>
            <person name="Kohler A."/>
            <person name="Grigoriev I.V."/>
            <person name="Martin F.M."/>
            <person name="Hacquard S."/>
        </authorList>
    </citation>
    <scope>NUCLEOTIDE SEQUENCE</scope>
    <source>
        <strain evidence="2">MPI-CAGE-CH-0235</strain>
    </source>
</reference>
<feature type="compositionally biased region" description="Basic residues" evidence="1">
    <location>
        <begin position="252"/>
        <end position="263"/>
    </location>
</feature>
<organism evidence="2 3">
    <name type="scientific">Stachybotrys elegans</name>
    <dbReference type="NCBI Taxonomy" id="80388"/>
    <lineage>
        <taxon>Eukaryota</taxon>
        <taxon>Fungi</taxon>
        <taxon>Dikarya</taxon>
        <taxon>Ascomycota</taxon>
        <taxon>Pezizomycotina</taxon>
        <taxon>Sordariomycetes</taxon>
        <taxon>Hypocreomycetidae</taxon>
        <taxon>Hypocreales</taxon>
        <taxon>Stachybotryaceae</taxon>
        <taxon>Stachybotrys</taxon>
    </lineage>
</organism>
<gene>
    <name evidence="2" type="ORF">B0I35DRAFT_126228</name>
</gene>
<dbReference type="Proteomes" id="UP000813444">
    <property type="component" value="Unassembled WGS sequence"/>
</dbReference>
<proteinExistence type="predicted"/>
<feature type="compositionally biased region" description="Polar residues" evidence="1">
    <location>
        <begin position="292"/>
        <end position="304"/>
    </location>
</feature>
<sequence length="321" mass="34909">MTNMRQMEVAAPSEGPLFGLDTQSYDHLSQDPAPQPQPQPVTQMTVCYDEPESRNMDCLTRKLSQQSLKDLHEACLAAPGVDLSRPTSSSSCSQSISLDVQPIGAQESIDEPQPRAPLDSFLGSTTPVWPISRWLHRSSPVPEPPRNHLTPSIVRSRIRRRPPPIPPPAPVAAPVSAPAPHQEGSRIEACPLEKPPLKVDDDEGYDDVVDGHALMDSMLSCPGAMNRRGGNAYLPYRSSADAANKCRDLVHKVPRMRKRKSSKKKDLQRSATDAGIDDQDQGRTKRARYNGPDSTVPSIVSTPTAHLGSSAVPNDNGRSKG</sequence>
<dbReference type="OrthoDB" id="4936591at2759"/>
<name>A0A8K0SZ74_9HYPO</name>